<comment type="caution">
    <text evidence="3">The sequence shown here is derived from an EMBL/GenBank/DDBJ whole genome shotgun (WGS) entry which is preliminary data.</text>
</comment>
<dbReference type="AlphaFoldDB" id="A0AAD7GGD5"/>
<evidence type="ECO:0000256" key="1">
    <source>
        <dbReference type="SAM" id="Phobius"/>
    </source>
</evidence>
<sequence length="138" mass="14732">MPAIHTGTFFLFAATILLIVASIATPTVSVIDFLRVVSPNGMKVNFGSLGFCVLQTDGNSCSGTSVGYKIVSGPAFLIALLSYRFGYLLASAMAFLGFCLCLVVLVLDFGIFASVADHVHKITGRRRPAAPTDLRWLL</sequence>
<keyword evidence="4" id="KW-1185">Reference proteome</keyword>
<organism evidence="3 4">
    <name type="scientific">Mycena rosella</name>
    <name type="common">Pink bonnet</name>
    <name type="synonym">Agaricus rosellus</name>
    <dbReference type="NCBI Taxonomy" id="1033263"/>
    <lineage>
        <taxon>Eukaryota</taxon>
        <taxon>Fungi</taxon>
        <taxon>Dikarya</taxon>
        <taxon>Basidiomycota</taxon>
        <taxon>Agaricomycotina</taxon>
        <taxon>Agaricomycetes</taxon>
        <taxon>Agaricomycetidae</taxon>
        <taxon>Agaricales</taxon>
        <taxon>Marasmiineae</taxon>
        <taxon>Mycenaceae</taxon>
        <taxon>Mycena</taxon>
    </lineage>
</organism>
<evidence type="ECO:0000256" key="2">
    <source>
        <dbReference type="SAM" id="SignalP"/>
    </source>
</evidence>
<accession>A0AAD7GGD5</accession>
<keyword evidence="1" id="KW-0812">Transmembrane</keyword>
<keyword evidence="1" id="KW-0472">Membrane</keyword>
<feature type="signal peptide" evidence="2">
    <location>
        <begin position="1"/>
        <end position="29"/>
    </location>
</feature>
<keyword evidence="1" id="KW-1133">Transmembrane helix</keyword>
<evidence type="ECO:0000313" key="4">
    <source>
        <dbReference type="Proteomes" id="UP001221757"/>
    </source>
</evidence>
<gene>
    <name evidence="3" type="ORF">B0H17DRAFT_1204015</name>
</gene>
<reference evidence="3" key="1">
    <citation type="submission" date="2023-03" db="EMBL/GenBank/DDBJ databases">
        <title>Massive genome expansion in bonnet fungi (Mycena s.s.) driven by repeated elements and novel gene families across ecological guilds.</title>
        <authorList>
            <consortium name="Lawrence Berkeley National Laboratory"/>
            <person name="Harder C.B."/>
            <person name="Miyauchi S."/>
            <person name="Viragh M."/>
            <person name="Kuo A."/>
            <person name="Thoen E."/>
            <person name="Andreopoulos B."/>
            <person name="Lu D."/>
            <person name="Skrede I."/>
            <person name="Drula E."/>
            <person name="Henrissat B."/>
            <person name="Morin E."/>
            <person name="Kohler A."/>
            <person name="Barry K."/>
            <person name="LaButti K."/>
            <person name="Morin E."/>
            <person name="Salamov A."/>
            <person name="Lipzen A."/>
            <person name="Mereny Z."/>
            <person name="Hegedus B."/>
            <person name="Baldrian P."/>
            <person name="Stursova M."/>
            <person name="Weitz H."/>
            <person name="Taylor A."/>
            <person name="Grigoriev I.V."/>
            <person name="Nagy L.G."/>
            <person name="Martin F."/>
            <person name="Kauserud H."/>
        </authorList>
    </citation>
    <scope>NUCLEOTIDE SEQUENCE</scope>
    <source>
        <strain evidence="3">CBHHK067</strain>
    </source>
</reference>
<evidence type="ECO:0000313" key="3">
    <source>
        <dbReference type="EMBL" id="KAJ7686807.1"/>
    </source>
</evidence>
<keyword evidence="2" id="KW-0732">Signal</keyword>
<feature type="chain" id="PRO_5042042500" evidence="2">
    <location>
        <begin position="30"/>
        <end position="138"/>
    </location>
</feature>
<name>A0AAD7GGD5_MYCRO</name>
<protein>
    <submittedName>
        <fullName evidence="3">Uncharacterized protein</fullName>
    </submittedName>
</protein>
<dbReference type="Proteomes" id="UP001221757">
    <property type="component" value="Unassembled WGS sequence"/>
</dbReference>
<dbReference type="EMBL" id="JARKIE010000093">
    <property type="protein sequence ID" value="KAJ7686807.1"/>
    <property type="molecule type" value="Genomic_DNA"/>
</dbReference>
<proteinExistence type="predicted"/>
<feature type="transmembrane region" description="Helical" evidence="1">
    <location>
        <begin position="87"/>
        <end position="116"/>
    </location>
</feature>